<dbReference type="AlphaFoldDB" id="A0A1U7ITP7"/>
<dbReference type="EMBL" id="MRCE01000001">
    <property type="protein sequence ID" value="OKH40855.1"/>
    <property type="molecule type" value="Genomic_DNA"/>
</dbReference>
<reference evidence="2 3" key="1">
    <citation type="submission" date="2016-11" db="EMBL/GenBank/DDBJ databases">
        <title>Draft Genome Sequences of Nine Cyanobacterial Strains from Diverse Habitats.</title>
        <authorList>
            <person name="Zhu T."/>
            <person name="Hou S."/>
            <person name="Lu X."/>
            <person name="Hess W.R."/>
        </authorList>
    </citation>
    <scope>NUCLEOTIDE SEQUENCE [LARGE SCALE GENOMIC DNA]</scope>
    <source>
        <strain evidence="2 3">IAM M-71</strain>
    </source>
</reference>
<name>A0A1U7ITP7_9CYAN</name>
<evidence type="ECO:0000256" key="1">
    <source>
        <dbReference type="SAM" id="Phobius"/>
    </source>
</evidence>
<dbReference type="RefSeq" id="WP_073591529.1">
    <property type="nucleotide sequence ID" value="NZ_MRCE01000001.1"/>
</dbReference>
<organism evidence="2 3">
    <name type="scientific">[Phormidium ambiguum] IAM M-71</name>
    <dbReference type="NCBI Taxonomy" id="454136"/>
    <lineage>
        <taxon>Bacteria</taxon>
        <taxon>Bacillati</taxon>
        <taxon>Cyanobacteriota</taxon>
        <taxon>Cyanophyceae</taxon>
        <taxon>Oscillatoriophycideae</taxon>
        <taxon>Aerosakkonematales</taxon>
        <taxon>Aerosakkonemataceae</taxon>
        <taxon>Floridanema</taxon>
    </lineage>
</organism>
<evidence type="ECO:0000313" key="2">
    <source>
        <dbReference type="EMBL" id="OKH40855.1"/>
    </source>
</evidence>
<keyword evidence="1" id="KW-0472">Membrane</keyword>
<evidence type="ECO:0000313" key="3">
    <source>
        <dbReference type="Proteomes" id="UP000185860"/>
    </source>
</evidence>
<feature type="transmembrane region" description="Helical" evidence="1">
    <location>
        <begin position="12"/>
        <end position="32"/>
    </location>
</feature>
<proteinExistence type="predicted"/>
<dbReference type="Proteomes" id="UP000185860">
    <property type="component" value="Unassembled WGS sequence"/>
</dbReference>
<dbReference type="STRING" id="454136.NIES2119_00645"/>
<accession>A0A1U7ITP7</accession>
<sequence>MSQHCVANTNGYSAVLFFILLILSASFGYVVGKDHKEDYLNQQQTQQIDRGIQNGELES</sequence>
<protein>
    <submittedName>
        <fullName evidence="2">Uncharacterized protein</fullName>
    </submittedName>
</protein>
<keyword evidence="1" id="KW-1133">Transmembrane helix</keyword>
<keyword evidence="1" id="KW-0812">Transmembrane</keyword>
<gene>
    <name evidence="2" type="ORF">NIES2119_00645</name>
</gene>
<comment type="caution">
    <text evidence="2">The sequence shown here is derived from an EMBL/GenBank/DDBJ whole genome shotgun (WGS) entry which is preliminary data.</text>
</comment>